<proteinExistence type="predicted"/>
<dbReference type="AlphaFoldDB" id="A0A8J3FH16"/>
<evidence type="ECO:0000313" key="3">
    <source>
        <dbReference type="Proteomes" id="UP000662200"/>
    </source>
</evidence>
<feature type="signal peptide" evidence="1">
    <location>
        <begin position="1"/>
        <end position="24"/>
    </location>
</feature>
<name>A0A8J3FH16_9ACTN</name>
<feature type="chain" id="PRO_5035318933" evidence="1">
    <location>
        <begin position="25"/>
        <end position="375"/>
    </location>
</feature>
<dbReference type="Gene3D" id="2.120.10.70">
    <property type="entry name" value="Fucose-specific lectin"/>
    <property type="match status" value="2"/>
</dbReference>
<keyword evidence="3" id="KW-1185">Reference proteome</keyword>
<sequence>MRTHRARAAALAAAALLTTAPALAAGPACAQPAARKGTPGGLAVVPRGPDQFDVVWNDAGMRLRSVGWSRAAGWAPATTTGRSAEGANVVLHGGPEALTLLRAVEGSLVESRWQAATGWRHDVVVAGAGVARTMAPTGTMTAVTHATGEVDAVWVDQQGGVRAARRAAAGTWAAPVQVAPAQSSGVGPDQMGVAAGAGPAGRTDVYWRGASGDVQTSARTGDAWSAPAALPLGGTTGGLAVVQAGARRTLLFSAADSQRAAEYADGGWSAPVRLGPAARGSGVPRAVGVGDRLEAYWAGSTTVETVRGAGDRWSAVAPVPGTGVLAAHSGRQAVVPWVHGDRLELFYIDQNSRLATVGRTGDGPWSAPTVIGSVA</sequence>
<dbReference type="Proteomes" id="UP000662200">
    <property type="component" value="Unassembled WGS sequence"/>
</dbReference>
<protein>
    <submittedName>
        <fullName evidence="2">Uncharacterized protein</fullName>
    </submittedName>
</protein>
<dbReference type="EMBL" id="BMQC01000005">
    <property type="protein sequence ID" value="GGK26984.1"/>
    <property type="molecule type" value="Genomic_DNA"/>
</dbReference>
<reference evidence="2" key="2">
    <citation type="submission" date="2020-09" db="EMBL/GenBank/DDBJ databases">
        <authorList>
            <person name="Sun Q."/>
            <person name="Ohkuma M."/>
        </authorList>
    </citation>
    <scope>NUCLEOTIDE SEQUENCE</scope>
    <source>
        <strain evidence="2">JCM 3091</strain>
    </source>
</reference>
<accession>A0A8J3FH16</accession>
<evidence type="ECO:0000256" key="1">
    <source>
        <dbReference type="SAM" id="SignalP"/>
    </source>
</evidence>
<reference evidence="2" key="1">
    <citation type="journal article" date="2014" name="Int. J. Syst. Evol. Microbiol.">
        <title>Complete genome sequence of Corynebacterium casei LMG S-19264T (=DSM 44701T), isolated from a smear-ripened cheese.</title>
        <authorList>
            <consortium name="US DOE Joint Genome Institute (JGI-PGF)"/>
            <person name="Walter F."/>
            <person name="Albersmeier A."/>
            <person name="Kalinowski J."/>
            <person name="Ruckert C."/>
        </authorList>
    </citation>
    <scope>NUCLEOTIDE SEQUENCE</scope>
    <source>
        <strain evidence="2">JCM 3091</strain>
    </source>
</reference>
<organism evidence="2 3">
    <name type="scientific">Pilimelia terevasa</name>
    <dbReference type="NCBI Taxonomy" id="53372"/>
    <lineage>
        <taxon>Bacteria</taxon>
        <taxon>Bacillati</taxon>
        <taxon>Actinomycetota</taxon>
        <taxon>Actinomycetes</taxon>
        <taxon>Micromonosporales</taxon>
        <taxon>Micromonosporaceae</taxon>
        <taxon>Pilimelia</taxon>
    </lineage>
</organism>
<gene>
    <name evidence="2" type="ORF">GCM10010124_19560</name>
</gene>
<evidence type="ECO:0000313" key="2">
    <source>
        <dbReference type="EMBL" id="GGK26984.1"/>
    </source>
</evidence>
<dbReference type="SUPFAM" id="SSF89372">
    <property type="entry name" value="Fucose-specific lectin"/>
    <property type="match status" value="1"/>
</dbReference>
<keyword evidence="1" id="KW-0732">Signal</keyword>
<comment type="caution">
    <text evidence="2">The sequence shown here is derived from an EMBL/GenBank/DDBJ whole genome shotgun (WGS) entry which is preliminary data.</text>
</comment>
<dbReference type="RefSeq" id="WP_189113896.1">
    <property type="nucleotide sequence ID" value="NZ_BMQC01000005.1"/>
</dbReference>